<name>E4RXQ2_LEAB4</name>
<dbReference type="KEGG" id="lby:Lbys_2451"/>
<dbReference type="HOGENOM" id="CLU_109704_1_0_10"/>
<dbReference type="STRING" id="649349.Lbys_2451"/>
<evidence type="ECO:0000313" key="2">
    <source>
        <dbReference type="Proteomes" id="UP000007435"/>
    </source>
</evidence>
<dbReference type="AlphaFoldDB" id="E4RXQ2"/>
<dbReference type="RefSeq" id="WP_013409156.1">
    <property type="nucleotide sequence ID" value="NC_014655.1"/>
</dbReference>
<accession>E4RXQ2</accession>
<organism evidence="1 2">
    <name type="scientific">Leadbetterella byssophila (strain DSM 17132 / JCM 16389 / KACC 11308 / NBRC 106382 / 4M15)</name>
    <dbReference type="NCBI Taxonomy" id="649349"/>
    <lineage>
        <taxon>Bacteria</taxon>
        <taxon>Pseudomonadati</taxon>
        <taxon>Bacteroidota</taxon>
        <taxon>Cytophagia</taxon>
        <taxon>Cytophagales</taxon>
        <taxon>Leadbetterellaceae</taxon>
        <taxon>Leadbetterella</taxon>
    </lineage>
</organism>
<evidence type="ECO:0008006" key="3">
    <source>
        <dbReference type="Google" id="ProtNLM"/>
    </source>
</evidence>
<reference evidence="1 2" key="2">
    <citation type="journal article" date="2011" name="Stand. Genomic Sci.">
        <title>Complete genome sequence of Leadbetterella byssophila type strain (4M15).</title>
        <authorList>
            <person name="Abt B."/>
            <person name="Teshima H."/>
            <person name="Lucas S."/>
            <person name="Lapidus A."/>
            <person name="Del Rio T.G."/>
            <person name="Nolan M."/>
            <person name="Tice H."/>
            <person name="Cheng J.F."/>
            <person name="Pitluck S."/>
            <person name="Liolios K."/>
            <person name="Pagani I."/>
            <person name="Ivanova N."/>
            <person name="Mavromatis K."/>
            <person name="Pati A."/>
            <person name="Tapia R."/>
            <person name="Han C."/>
            <person name="Goodwin L."/>
            <person name="Chen A."/>
            <person name="Palaniappan K."/>
            <person name="Land M."/>
            <person name="Hauser L."/>
            <person name="Chang Y.J."/>
            <person name="Jeffries C.D."/>
            <person name="Rohde M."/>
            <person name="Goker M."/>
            <person name="Tindall B.J."/>
            <person name="Detter J.C."/>
            <person name="Woyke T."/>
            <person name="Bristow J."/>
            <person name="Eisen J.A."/>
            <person name="Markowitz V."/>
            <person name="Hugenholtz P."/>
            <person name="Klenk H.P."/>
            <person name="Kyrpides N.C."/>
        </authorList>
    </citation>
    <scope>NUCLEOTIDE SEQUENCE [LARGE SCALE GENOMIC DNA]</scope>
    <source>
        <strain evidence="2">DSM 17132 / JCM 16389 / KACC 11308 / NBRC 106382 / 4M15</strain>
    </source>
</reference>
<dbReference type="PROSITE" id="PS51257">
    <property type="entry name" value="PROKAR_LIPOPROTEIN"/>
    <property type="match status" value="1"/>
</dbReference>
<dbReference type="EMBL" id="CP002305">
    <property type="protein sequence ID" value="ADQ18116.1"/>
    <property type="molecule type" value="Genomic_DNA"/>
</dbReference>
<reference key="1">
    <citation type="submission" date="2010-11" db="EMBL/GenBank/DDBJ databases">
        <title>The complete genome of Leadbetterella byssophila DSM 17132.</title>
        <authorList>
            <consortium name="US DOE Joint Genome Institute (JGI-PGF)"/>
            <person name="Lucas S."/>
            <person name="Copeland A."/>
            <person name="Lapidus A."/>
            <person name="Glavina del Rio T."/>
            <person name="Dalin E."/>
            <person name="Tice H."/>
            <person name="Bruce D."/>
            <person name="Goodwin L."/>
            <person name="Pitluck S."/>
            <person name="Kyrpides N."/>
            <person name="Mavromatis K."/>
            <person name="Ivanova N."/>
            <person name="Teshima H."/>
            <person name="Brettin T."/>
            <person name="Detter J.C."/>
            <person name="Han C."/>
            <person name="Tapia R."/>
            <person name="Land M."/>
            <person name="Hauser L."/>
            <person name="Markowitz V."/>
            <person name="Cheng J.-F."/>
            <person name="Hugenholtz P."/>
            <person name="Woyke T."/>
            <person name="Wu D."/>
            <person name="Tindall B."/>
            <person name="Pomrenke H.G."/>
            <person name="Brambilla E."/>
            <person name="Klenk H.-P."/>
            <person name="Eisen J.A."/>
        </authorList>
    </citation>
    <scope>NUCLEOTIDE SEQUENCE [LARGE SCALE GENOMIC DNA]</scope>
    <source>
        <strain>DSM 17132</strain>
    </source>
</reference>
<gene>
    <name evidence="1" type="ordered locus">Lbys_2451</name>
</gene>
<evidence type="ECO:0000313" key="1">
    <source>
        <dbReference type="EMBL" id="ADQ18116.1"/>
    </source>
</evidence>
<keyword evidence="2" id="KW-1185">Reference proteome</keyword>
<proteinExistence type="predicted"/>
<dbReference type="Pfam" id="PF16128">
    <property type="entry name" value="DUF4840"/>
    <property type="match status" value="1"/>
</dbReference>
<dbReference type="eggNOG" id="ENOG50333X4">
    <property type="taxonomic scope" value="Bacteria"/>
</dbReference>
<protein>
    <recommendedName>
        <fullName evidence="3">DUF4840 domain-containing protein</fullName>
    </recommendedName>
</protein>
<sequence>MKKKATLIALLFLGLIACDKDDPAPIKVEDVQGDYTGKVITTQGTKKVETSTGATAKNNVLTFSELPVRQLVLSVLKDSVKTDAALKTIGKVKYELNYTPKVNAGNTAVDLTFAPKALEVTVPVEGANKKVVVTFEAKSAGSYKNKVLKADMEAVKITVDGTQVTPFDKIVYSIPSFTKK</sequence>
<dbReference type="InterPro" id="IPR032293">
    <property type="entry name" value="DUF4840"/>
</dbReference>
<dbReference type="Proteomes" id="UP000007435">
    <property type="component" value="Chromosome"/>
</dbReference>
<dbReference type="OrthoDB" id="1266755at2"/>